<proteinExistence type="inferred from homology"/>
<evidence type="ECO:0000313" key="2">
    <source>
        <dbReference type="EMBL" id="GFY68510.1"/>
    </source>
</evidence>
<dbReference type="InterPro" id="IPR012337">
    <property type="entry name" value="RNaseH-like_sf"/>
</dbReference>
<dbReference type="GO" id="GO:1990431">
    <property type="term" value="P:priRNA 3'-end processing"/>
    <property type="evidence" value="ECO:0007669"/>
    <property type="project" value="TreeGrafter"/>
</dbReference>
<dbReference type="GO" id="GO:0005634">
    <property type="term" value="C:nucleus"/>
    <property type="evidence" value="ECO:0007669"/>
    <property type="project" value="TreeGrafter"/>
</dbReference>
<dbReference type="OrthoDB" id="6427933at2759"/>
<evidence type="ECO:0000313" key="3">
    <source>
        <dbReference type="Proteomes" id="UP000886998"/>
    </source>
</evidence>
<dbReference type="GO" id="GO:0003723">
    <property type="term" value="F:RNA binding"/>
    <property type="evidence" value="ECO:0007669"/>
    <property type="project" value="TreeGrafter"/>
</dbReference>
<dbReference type="PANTHER" id="PTHR15092">
    <property type="entry name" value="POLY A -SPECIFIC RIBONUCLEASE/TARGET OF EGR1, MEMBER 1"/>
    <property type="match status" value="1"/>
</dbReference>
<dbReference type="PANTHER" id="PTHR15092:SF22">
    <property type="entry name" value="POLY(A)-SPECIFIC RIBONUCLEASE PNLDC1"/>
    <property type="match status" value="1"/>
</dbReference>
<accession>A0A8X7CK12</accession>
<dbReference type="GO" id="GO:0000175">
    <property type="term" value="F:3'-5'-RNA exonuclease activity"/>
    <property type="evidence" value="ECO:0007669"/>
    <property type="project" value="TreeGrafter"/>
</dbReference>
<dbReference type="Pfam" id="PF04857">
    <property type="entry name" value="CAF1"/>
    <property type="match status" value="1"/>
</dbReference>
<dbReference type="InterPro" id="IPR051181">
    <property type="entry name" value="CAF1_poly(A)_ribonucleases"/>
</dbReference>
<dbReference type="GO" id="GO:0005783">
    <property type="term" value="C:endoplasmic reticulum"/>
    <property type="evidence" value="ECO:0007669"/>
    <property type="project" value="TreeGrafter"/>
</dbReference>
<dbReference type="InterPro" id="IPR006941">
    <property type="entry name" value="RNase_CAF1"/>
</dbReference>
<dbReference type="AlphaFoldDB" id="A0A8X7CK12"/>
<evidence type="ECO:0000256" key="1">
    <source>
        <dbReference type="ARBA" id="ARBA00008372"/>
    </source>
</evidence>
<protein>
    <submittedName>
        <fullName evidence="2">Poly(A)-specific ribonuclease PNLDC1</fullName>
    </submittedName>
</protein>
<comment type="caution">
    <text evidence="2">The sequence shown here is derived from an EMBL/GenBank/DDBJ whole genome shotgun (WGS) entry which is preliminary data.</text>
</comment>
<reference evidence="2" key="1">
    <citation type="submission" date="2020-08" db="EMBL/GenBank/DDBJ databases">
        <title>Multicomponent nature underlies the extraordinary mechanical properties of spider dragline silk.</title>
        <authorList>
            <person name="Kono N."/>
            <person name="Nakamura H."/>
            <person name="Mori M."/>
            <person name="Yoshida Y."/>
            <person name="Ohtoshi R."/>
            <person name="Malay A.D."/>
            <person name="Moran D.A.P."/>
            <person name="Tomita M."/>
            <person name="Numata K."/>
            <person name="Arakawa K."/>
        </authorList>
    </citation>
    <scope>NUCLEOTIDE SEQUENCE</scope>
</reference>
<dbReference type="GO" id="GO:1990432">
    <property type="term" value="P:siRNA 3'-end processing"/>
    <property type="evidence" value="ECO:0007669"/>
    <property type="project" value="TreeGrafter"/>
</dbReference>
<organism evidence="2 3">
    <name type="scientific">Trichonephila inaurata madagascariensis</name>
    <dbReference type="NCBI Taxonomy" id="2747483"/>
    <lineage>
        <taxon>Eukaryota</taxon>
        <taxon>Metazoa</taxon>
        <taxon>Ecdysozoa</taxon>
        <taxon>Arthropoda</taxon>
        <taxon>Chelicerata</taxon>
        <taxon>Arachnida</taxon>
        <taxon>Araneae</taxon>
        <taxon>Araneomorphae</taxon>
        <taxon>Entelegynae</taxon>
        <taxon>Araneoidea</taxon>
        <taxon>Nephilidae</taxon>
        <taxon>Trichonephila</taxon>
        <taxon>Trichonephila inaurata</taxon>
    </lineage>
</organism>
<dbReference type="EMBL" id="BMAV01017105">
    <property type="protein sequence ID" value="GFY68510.1"/>
    <property type="molecule type" value="Genomic_DNA"/>
</dbReference>
<dbReference type="Gene3D" id="3.30.420.10">
    <property type="entry name" value="Ribonuclease H-like superfamily/Ribonuclease H"/>
    <property type="match status" value="2"/>
</dbReference>
<name>A0A8X7CK12_9ARAC</name>
<comment type="similarity">
    <text evidence="1">Belongs to the CAF1 family.</text>
</comment>
<dbReference type="SUPFAM" id="SSF53098">
    <property type="entry name" value="Ribonuclease H-like"/>
    <property type="match status" value="1"/>
</dbReference>
<dbReference type="InterPro" id="IPR036397">
    <property type="entry name" value="RNaseH_sf"/>
</dbReference>
<sequence>MMPLVKKAIEDCTFIAIDTEFTGLDLEATENDKCKLFDTIPERYQKLKKRATKVMPCQIGLSMFTKDPNDNNYSVETYTFYASSIEFLNNHGFDFNKFLSCGIPYLNEAEVAQFWEEVNEETFSLPHIRMMDFETVGDIDMKINKLLESSKKSNNKNAKSGTNNFITLPIHNACHVYFQLNEIRRKYPSTWAYTEDDKIVVKVVTPREKKNLAEEALDDQEKLLKDYLGFTRVFRKLKHSYKPIVGHNFLMDLMLFYQHFFDDLPDCYETFKEELHRQFHFVYDTRLIWLNMRTVYKFKNLPKGSSLMGIYNAFESPADELTILYQPSIKSSNCEKYLHDKYPHESGYDSFITGCVFMKISHVLSSKRLEMDGDKMFLRFKSFNQHMQAVSPFVNKVLVPFSKTAYIDLTGKDPEPVVPGDLYIVPKTNRCLSNTELSQLFDKFGYVEWKLVNHKRAAIVVVSNLGR</sequence>
<keyword evidence="3" id="KW-1185">Reference proteome</keyword>
<dbReference type="GO" id="GO:0000289">
    <property type="term" value="P:nuclear-transcribed mRNA poly(A) tail shortening"/>
    <property type="evidence" value="ECO:0007669"/>
    <property type="project" value="TreeGrafter"/>
</dbReference>
<dbReference type="Proteomes" id="UP000886998">
    <property type="component" value="Unassembled WGS sequence"/>
</dbReference>
<gene>
    <name evidence="2" type="primary">PNLDC1</name>
    <name evidence="2" type="ORF">TNIN_275401</name>
</gene>